<proteinExistence type="predicted"/>
<dbReference type="Pfam" id="PF03732">
    <property type="entry name" value="Retrotrans_gag"/>
    <property type="match status" value="1"/>
</dbReference>
<dbReference type="InterPro" id="IPR005162">
    <property type="entry name" value="Retrotrans_gag_dom"/>
</dbReference>
<keyword evidence="1" id="KW-0479">Metal-binding</keyword>
<name>A0A9E7FY28_9LILI</name>
<dbReference type="CDD" id="cd00303">
    <property type="entry name" value="retropepsin_like"/>
    <property type="match status" value="1"/>
</dbReference>
<dbReference type="PANTHER" id="PTHR42648">
    <property type="entry name" value="TRANSPOSASE, PUTATIVE-RELATED"/>
    <property type="match status" value="1"/>
</dbReference>
<dbReference type="InterPro" id="IPR012337">
    <property type="entry name" value="RNaseH-like_sf"/>
</dbReference>
<protein>
    <recommendedName>
        <fullName evidence="4">Integrase catalytic domain-containing protein</fullName>
    </recommendedName>
</protein>
<dbReference type="GO" id="GO:0016787">
    <property type="term" value="F:hydrolase activity"/>
    <property type="evidence" value="ECO:0007669"/>
    <property type="project" value="UniProtKB-KW"/>
</dbReference>
<feature type="region of interest" description="Disordered" evidence="3">
    <location>
        <begin position="444"/>
        <end position="474"/>
    </location>
</feature>
<dbReference type="Pfam" id="PF07727">
    <property type="entry name" value="RVT_2"/>
    <property type="match status" value="1"/>
</dbReference>
<feature type="compositionally biased region" description="Basic and acidic residues" evidence="3">
    <location>
        <begin position="143"/>
        <end position="156"/>
    </location>
</feature>
<dbReference type="Gene3D" id="3.30.420.10">
    <property type="entry name" value="Ribonuclease H-like superfamily/Ribonuclease H"/>
    <property type="match status" value="1"/>
</dbReference>
<feature type="compositionally biased region" description="Basic residues" evidence="3">
    <location>
        <begin position="119"/>
        <end position="142"/>
    </location>
</feature>
<dbReference type="AlphaFoldDB" id="A0A9E7FY28"/>
<dbReference type="InterPro" id="IPR001584">
    <property type="entry name" value="Integrase_cat-core"/>
</dbReference>
<dbReference type="EMBL" id="CP097507">
    <property type="protein sequence ID" value="URE04495.1"/>
    <property type="molecule type" value="Genomic_DNA"/>
</dbReference>
<dbReference type="SUPFAM" id="SSF53098">
    <property type="entry name" value="Ribonuclease H-like"/>
    <property type="match status" value="1"/>
</dbReference>
<dbReference type="GO" id="GO:0015074">
    <property type="term" value="P:DNA integration"/>
    <property type="evidence" value="ECO:0007669"/>
    <property type="project" value="InterPro"/>
</dbReference>
<dbReference type="OrthoDB" id="696591at2759"/>
<keyword evidence="2" id="KW-0378">Hydrolase</keyword>
<evidence type="ECO:0000313" key="6">
    <source>
        <dbReference type="Proteomes" id="UP001055439"/>
    </source>
</evidence>
<sequence>MPKSLTRRARKGSNCCYPLRQQQAAARGGCATAGRRGLRRRAATGNAPRQPCCSLAPGATLGRRDAGTGACSLPTVATFIINFNMNKLEVTLPELLNMLREAESSIKKEKLVLYTSETRKKRKTEKTLKKGKGKGKMGKAKVTKKDPTKDKGQCFHRGKDEHWKRNYKKYLVERAKQKLGEASGTFMISLHLSESCDNIWVLDTGSAYHICNSLQVLAKPRRLNRGEMDLKMGNGAKLNGVLERRNRTLLDMVRSMMCFTDLPISFWGYALETAAYLLNRIPTKSVMSTPYEIWNRKKLDLKVVKIWGYPTNVKRHNLDKLESRMERCKFVGYPKETCGLDRVSHPPERYVGHIRREDVEDIDPQTYEEAIMSIDSGKWQEAMNSEMDSMYSNKMDVKIAFLNSNLGEEVYMIQPEGFVSKDNPDKVCKLLRIQNWTTIKSNQTAARREFRKDPKEGGTTLGHASATHEGGLPTMGRDPASGFRMSVTFATRASDNAMVEIVVIHLEGDAIQWYNWLEYNHGAPTWNQFKNALLNRFRPKEYENIDGQLAKIRQTSTIQEYQTSHPSLPKKLTREELRDRSAKGLCWHCDEPWNRDHRYKRGRLLLIEPLEDMEEEVQEHEEEVTDEEQQPIDITMHALAGYANPQTMKVGGFLKQQPITILIDTGSTNNFMNSKVAVQMALPIENCSRLDVKIADGRILKCDRSSLNVEGYSDSSFQSDINDSKSNSGYVFTVNGGTVYWKSSKQDTTADSITEAEYIAVTEAAKEGVWMKRFITDLGVIPSSDELIPLYCDKYGTIT</sequence>
<dbReference type="CDD" id="cd09272">
    <property type="entry name" value="RNase_HI_RT_Ty1"/>
    <property type="match status" value="1"/>
</dbReference>
<evidence type="ECO:0000259" key="4">
    <source>
        <dbReference type="PROSITE" id="PS50994"/>
    </source>
</evidence>
<feature type="compositionally biased region" description="Basic and acidic residues" evidence="3">
    <location>
        <begin position="446"/>
        <end position="456"/>
    </location>
</feature>
<evidence type="ECO:0000256" key="2">
    <source>
        <dbReference type="ARBA" id="ARBA00022801"/>
    </source>
</evidence>
<accession>A0A9E7FY28</accession>
<dbReference type="PROSITE" id="PS50994">
    <property type="entry name" value="INTEGRASE"/>
    <property type="match status" value="1"/>
</dbReference>
<evidence type="ECO:0000256" key="1">
    <source>
        <dbReference type="ARBA" id="ARBA00022723"/>
    </source>
</evidence>
<dbReference type="GO" id="GO:0046872">
    <property type="term" value="F:metal ion binding"/>
    <property type="evidence" value="ECO:0007669"/>
    <property type="project" value="UniProtKB-KW"/>
</dbReference>
<organism evidence="5 6">
    <name type="scientific">Musa troglodytarum</name>
    <name type="common">fe'i banana</name>
    <dbReference type="NCBI Taxonomy" id="320322"/>
    <lineage>
        <taxon>Eukaryota</taxon>
        <taxon>Viridiplantae</taxon>
        <taxon>Streptophyta</taxon>
        <taxon>Embryophyta</taxon>
        <taxon>Tracheophyta</taxon>
        <taxon>Spermatophyta</taxon>
        <taxon>Magnoliopsida</taxon>
        <taxon>Liliopsida</taxon>
        <taxon>Zingiberales</taxon>
        <taxon>Musaceae</taxon>
        <taxon>Musa</taxon>
    </lineage>
</organism>
<dbReference type="InterPro" id="IPR036397">
    <property type="entry name" value="RNaseH_sf"/>
</dbReference>
<keyword evidence="6" id="KW-1185">Reference proteome</keyword>
<evidence type="ECO:0000313" key="5">
    <source>
        <dbReference type="EMBL" id="URE04495.1"/>
    </source>
</evidence>
<feature type="region of interest" description="Disordered" evidence="3">
    <location>
        <begin position="119"/>
        <end position="156"/>
    </location>
</feature>
<evidence type="ECO:0000256" key="3">
    <source>
        <dbReference type="SAM" id="MobiDB-lite"/>
    </source>
</evidence>
<feature type="domain" description="Integrase catalytic" evidence="4">
    <location>
        <begin position="203"/>
        <end position="298"/>
    </location>
</feature>
<dbReference type="InterPro" id="IPR013103">
    <property type="entry name" value="RVT_2"/>
</dbReference>
<dbReference type="InterPro" id="IPR039537">
    <property type="entry name" value="Retrotran_Ty1/copia-like"/>
</dbReference>
<dbReference type="PANTHER" id="PTHR42648:SF27">
    <property type="entry name" value="RNA-DIRECTED DNA POLYMERASE"/>
    <property type="match status" value="1"/>
</dbReference>
<dbReference type="Proteomes" id="UP001055439">
    <property type="component" value="Chromosome 5"/>
</dbReference>
<gene>
    <name evidence="5" type="ORF">MUK42_34010</name>
</gene>
<reference evidence="5" key="1">
    <citation type="submission" date="2022-05" db="EMBL/GenBank/DDBJ databases">
        <title>The Musa troglodytarum L. genome provides insights into the mechanism of non-climacteric behaviour and enrichment of carotenoids.</title>
        <authorList>
            <person name="Wang J."/>
        </authorList>
    </citation>
    <scope>NUCLEOTIDE SEQUENCE</scope>
    <source>
        <tissue evidence="5">Leaf</tissue>
    </source>
</reference>
<dbReference type="GO" id="GO:0003676">
    <property type="term" value="F:nucleic acid binding"/>
    <property type="evidence" value="ECO:0007669"/>
    <property type="project" value="InterPro"/>
</dbReference>